<dbReference type="STRING" id="1798482.A2763_03805"/>
<feature type="domain" description="N-acetyltransferase" evidence="1">
    <location>
        <begin position="37"/>
        <end position="179"/>
    </location>
</feature>
<dbReference type="PANTHER" id="PTHR39173">
    <property type="entry name" value="ACETYLTRANSFERASE"/>
    <property type="match status" value="1"/>
</dbReference>
<reference evidence="2 3" key="1">
    <citation type="journal article" date="2016" name="Nat. Commun.">
        <title>Thousands of microbial genomes shed light on interconnected biogeochemical processes in an aquifer system.</title>
        <authorList>
            <person name="Anantharaman K."/>
            <person name="Brown C.T."/>
            <person name="Hug L.A."/>
            <person name="Sharon I."/>
            <person name="Castelle C.J."/>
            <person name="Probst A.J."/>
            <person name="Thomas B.C."/>
            <person name="Singh A."/>
            <person name="Wilkins M.J."/>
            <person name="Karaoz U."/>
            <person name="Brodie E.L."/>
            <person name="Williams K.H."/>
            <person name="Hubbard S.S."/>
            <person name="Banfield J.F."/>
        </authorList>
    </citation>
    <scope>NUCLEOTIDE SEQUENCE [LARGE SCALE GENOMIC DNA]</scope>
</reference>
<dbReference type="PANTHER" id="PTHR39173:SF1">
    <property type="entry name" value="ACETYLTRANSFERASE"/>
    <property type="match status" value="1"/>
</dbReference>
<evidence type="ECO:0000313" key="2">
    <source>
        <dbReference type="EMBL" id="OGG49423.1"/>
    </source>
</evidence>
<dbReference type="EMBL" id="MFKV01000031">
    <property type="protein sequence ID" value="OGG49423.1"/>
    <property type="molecule type" value="Genomic_DNA"/>
</dbReference>
<dbReference type="InterPro" id="IPR016181">
    <property type="entry name" value="Acyl_CoA_acyltransferase"/>
</dbReference>
<dbReference type="PROSITE" id="PS51186">
    <property type="entry name" value="GNAT"/>
    <property type="match status" value="1"/>
</dbReference>
<sequence>MQLVLPTGEYKDSFIEAVKEFQADPQASDRHKTYRELSIVELEADFDAYVGRERGYARGEHLPEGFIPWTDYWLVDGGKFIGRISVRHYLTDHLREIGGHIGYDIRPSKRGQGYGNKILELALPKVQDLGIQKILVTCDVTNAPSRKIIEKNGGMLENQVPNPETGIDKLRYWIDIFHPNT</sequence>
<dbReference type="Gene3D" id="3.40.630.30">
    <property type="match status" value="1"/>
</dbReference>
<comment type="caution">
    <text evidence="2">The sequence shown here is derived from an EMBL/GenBank/DDBJ whole genome shotgun (WGS) entry which is preliminary data.</text>
</comment>
<gene>
    <name evidence="2" type="ORF">A2763_03805</name>
</gene>
<dbReference type="SUPFAM" id="SSF55729">
    <property type="entry name" value="Acyl-CoA N-acyltransferases (Nat)"/>
    <property type="match status" value="1"/>
</dbReference>
<dbReference type="CDD" id="cd04301">
    <property type="entry name" value="NAT_SF"/>
    <property type="match status" value="1"/>
</dbReference>
<dbReference type="AlphaFoldDB" id="A0A1F6CJJ7"/>
<organism evidence="2 3">
    <name type="scientific">Candidatus Kaiserbacteria bacterium RIFCSPHIGHO2_01_FULL_54_36</name>
    <dbReference type="NCBI Taxonomy" id="1798482"/>
    <lineage>
        <taxon>Bacteria</taxon>
        <taxon>Candidatus Kaiseribacteriota</taxon>
    </lineage>
</organism>
<dbReference type="Proteomes" id="UP000178370">
    <property type="component" value="Unassembled WGS sequence"/>
</dbReference>
<dbReference type="Pfam" id="PF13302">
    <property type="entry name" value="Acetyltransf_3"/>
    <property type="match status" value="1"/>
</dbReference>
<evidence type="ECO:0000259" key="1">
    <source>
        <dbReference type="PROSITE" id="PS51186"/>
    </source>
</evidence>
<name>A0A1F6CJJ7_9BACT</name>
<proteinExistence type="predicted"/>
<dbReference type="GO" id="GO:0016747">
    <property type="term" value="F:acyltransferase activity, transferring groups other than amino-acyl groups"/>
    <property type="evidence" value="ECO:0007669"/>
    <property type="project" value="InterPro"/>
</dbReference>
<evidence type="ECO:0000313" key="3">
    <source>
        <dbReference type="Proteomes" id="UP000178370"/>
    </source>
</evidence>
<protein>
    <recommendedName>
        <fullName evidence="1">N-acetyltransferase domain-containing protein</fullName>
    </recommendedName>
</protein>
<accession>A0A1F6CJJ7</accession>
<dbReference type="InterPro" id="IPR000182">
    <property type="entry name" value="GNAT_dom"/>
</dbReference>